<accession>A0AAV9CWI1</accession>
<evidence type="ECO:0000313" key="2">
    <source>
        <dbReference type="Proteomes" id="UP001180020"/>
    </source>
</evidence>
<sequence>MDSLFENVDRRLGFAGNNHKAIWPGDGKPGLWMNSIFRMGVIYNLIIQDEEIMIEERKRSNGDGVDESRDEQIELVISPVFEGCTRILDVEEQIKARDMYWKVVASGDDEKKGEEEMEGLLLEYVERNPFVGGLT</sequence>
<protein>
    <submittedName>
        <fullName evidence="1">Uncharacterized protein</fullName>
    </submittedName>
</protein>
<name>A0AAV9CWI1_ACOCL</name>
<reference evidence="1" key="2">
    <citation type="submission" date="2023-06" db="EMBL/GenBank/DDBJ databases">
        <authorList>
            <person name="Ma L."/>
            <person name="Liu K.-W."/>
            <person name="Li Z."/>
            <person name="Hsiao Y.-Y."/>
            <person name="Qi Y."/>
            <person name="Fu T."/>
            <person name="Tang G."/>
            <person name="Zhang D."/>
            <person name="Sun W.-H."/>
            <person name="Liu D.-K."/>
            <person name="Li Y."/>
            <person name="Chen G.-Z."/>
            <person name="Liu X.-D."/>
            <person name="Liao X.-Y."/>
            <person name="Jiang Y.-T."/>
            <person name="Yu X."/>
            <person name="Hao Y."/>
            <person name="Huang J."/>
            <person name="Zhao X.-W."/>
            <person name="Ke S."/>
            <person name="Chen Y.-Y."/>
            <person name="Wu W.-L."/>
            <person name="Hsu J.-L."/>
            <person name="Lin Y.-F."/>
            <person name="Huang M.-D."/>
            <person name="Li C.-Y."/>
            <person name="Huang L."/>
            <person name="Wang Z.-W."/>
            <person name="Zhao X."/>
            <person name="Zhong W.-Y."/>
            <person name="Peng D.-H."/>
            <person name="Ahmad S."/>
            <person name="Lan S."/>
            <person name="Zhang J.-S."/>
            <person name="Tsai W.-C."/>
            <person name="Van De Peer Y."/>
            <person name="Liu Z.-J."/>
        </authorList>
    </citation>
    <scope>NUCLEOTIDE SEQUENCE</scope>
    <source>
        <strain evidence="1">CP</strain>
        <tissue evidence="1">Leaves</tissue>
    </source>
</reference>
<organism evidence="1 2">
    <name type="scientific">Acorus calamus</name>
    <name type="common">Sweet flag</name>
    <dbReference type="NCBI Taxonomy" id="4465"/>
    <lineage>
        <taxon>Eukaryota</taxon>
        <taxon>Viridiplantae</taxon>
        <taxon>Streptophyta</taxon>
        <taxon>Embryophyta</taxon>
        <taxon>Tracheophyta</taxon>
        <taxon>Spermatophyta</taxon>
        <taxon>Magnoliopsida</taxon>
        <taxon>Liliopsida</taxon>
        <taxon>Acoraceae</taxon>
        <taxon>Acorus</taxon>
    </lineage>
</organism>
<proteinExistence type="predicted"/>
<keyword evidence="2" id="KW-1185">Reference proteome</keyword>
<dbReference type="Proteomes" id="UP001180020">
    <property type="component" value="Unassembled WGS sequence"/>
</dbReference>
<dbReference type="PANTHER" id="PTHR37391">
    <property type="entry name" value="E3 UBIQUITIN-PROTEIN LIGASE"/>
    <property type="match status" value="1"/>
</dbReference>
<gene>
    <name evidence="1" type="ORF">QJS10_CPB17g00034</name>
</gene>
<dbReference type="AlphaFoldDB" id="A0AAV9CWI1"/>
<comment type="caution">
    <text evidence="1">The sequence shown here is derived from an EMBL/GenBank/DDBJ whole genome shotgun (WGS) entry which is preliminary data.</text>
</comment>
<reference evidence="1" key="1">
    <citation type="journal article" date="2023" name="Nat. Commun.">
        <title>Diploid and tetraploid genomes of Acorus and the evolution of monocots.</title>
        <authorList>
            <person name="Ma L."/>
            <person name="Liu K.W."/>
            <person name="Li Z."/>
            <person name="Hsiao Y.Y."/>
            <person name="Qi Y."/>
            <person name="Fu T."/>
            <person name="Tang G.D."/>
            <person name="Zhang D."/>
            <person name="Sun W.H."/>
            <person name="Liu D.K."/>
            <person name="Li Y."/>
            <person name="Chen G.Z."/>
            <person name="Liu X.D."/>
            <person name="Liao X.Y."/>
            <person name="Jiang Y.T."/>
            <person name="Yu X."/>
            <person name="Hao Y."/>
            <person name="Huang J."/>
            <person name="Zhao X.W."/>
            <person name="Ke S."/>
            <person name="Chen Y.Y."/>
            <person name="Wu W.L."/>
            <person name="Hsu J.L."/>
            <person name="Lin Y.F."/>
            <person name="Huang M.D."/>
            <person name="Li C.Y."/>
            <person name="Huang L."/>
            <person name="Wang Z.W."/>
            <person name="Zhao X."/>
            <person name="Zhong W.Y."/>
            <person name="Peng D.H."/>
            <person name="Ahmad S."/>
            <person name="Lan S."/>
            <person name="Zhang J.S."/>
            <person name="Tsai W.C."/>
            <person name="Van de Peer Y."/>
            <person name="Liu Z.J."/>
        </authorList>
    </citation>
    <scope>NUCLEOTIDE SEQUENCE</scope>
    <source>
        <strain evidence="1">CP</strain>
    </source>
</reference>
<dbReference type="PANTHER" id="PTHR37391:SF2">
    <property type="entry name" value="E3 UBIQUITIN-PROTEIN LIGASE"/>
    <property type="match status" value="1"/>
</dbReference>
<dbReference type="EMBL" id="JAUJYO010000017">
    <property type="protein sequence ID" value="KAK1293210.1"/>
    <property type="molecule type" value="Genomic_DNA"/>
</dbReference>
<evidence type="ECO:0000313" key="1">
    <source>
        <dbReference type="EMBL" id="KAK1293210.1"/>
    </source>
</evidence>